<evidence type="ECO:0000313" key="2">
    <source>
        <dbReference type="EMBL" id="ACY96443.1"/>
    </source>
</evidence>
<evidence type="ECO:0000256" key="1">
    <source>
        <dbReference type="SAM" id="MobiDB-lite"/>
    </source>
</evidence>
<dbReference type="Proteomes" id="UP000001918">
    <property type="component" value="Chromosome"/>
</dbReference>
<name>D1A6G8_THECD</name>
<evidence type="ECO:0000313" key="3">
    <source>
        <dbReference type="Proteomes" id="UP000001918"/>
    </source>
</evidence>
<accession>D1A6G8</accession>
<dbReference type="Pfam" id="PF10944">
    <property type="entry name" value="DUF2630"/>
    <property type="match status" value="1"/>
</dbReference>
<feature type="region of interest" description="Disordered" evidence="1">
    <location>
        <begin position="60"/>
        <end position="81"/>
    </location>
</feature>
<dbReference type="HOGENOM" id="CLU_175454_0_0_11"/>
<dbReference type="STRING" id="471852.Tcur_0853"/>
<sequence length="81" mass="9585">MDEREILARIGDFVDEERRLREMYERGELSQAQEQRRLRQLEVALDQCWDLLRQRRAKARAGENPDEAGIRPAGQVEGYIQ</sequence>
<dbReference type="RefSeq" id="WP_012851227.1">
    <property type="nucleotide sequence ID" value="NC_013510.1"/>
</dbReference>
<dbReference type="KEGG" id="tcu:Tcur_0853"/>
<reference evidence="2 3" key="1">
    <citation type="journal article" date="2011" name="Stand. Genomic Sci.">
        <title>Complete genome sequence of Thermomonospora curvata type strain (B9).</title>
        <authorList>
            <person name="Chertkov O."/>
            <person name="Sikorski J."/>
            <person name="Nolan M."/>
            <person name="Lapidus A."/>
            <person name="Lucas S."/>
            <person name="Del Rio T.G."/>
            <person name="Tice H."/>
            <person name="Cheng J.F."/>
            <person name="Goodwin L."/>
            <person name="Pitluck S."/>
            <person name="Liolios K."/>
            <person name="Ivanova N."/>
            <person name="Mavromatis K."/>
            <person name="Mikhailova N."/>
            <person name="Ovchinnikova G."/>
            <person name="Pati A."/>
            <person name="Chen A."/>
            <person name="Palaniappan K."/>
            <person name="Djao O.D."/>
            <person name="Land M."/>
            <person name="Hauser L."/>
            <person name="Chang Y.J."/>
            <person name="Jeffries C.D."/>
            <person name="Brettin T."/>
            <person name="Han C."/>
            <person name="Detter J.C."/>
            <person name="Rohde M."/>
            <person name="Goker M."/>
            <person name="Woyke T."/>
            <person name="Bristow J."/>
            <person name="Eisen J.A."/>
            <person name="Markowitz V."/>
            <person name="Hugenholtz P."/>
            <person name="Klenk H.P."/>
            <person name="Kyrpides N.C."/>
        </authorList>
    </citation>
    <scope>NUCLEOTIDE SEQUENCE [LARGE SCALE GENOMIC DNA]</scope>
    <source>
        <strain evidence="3">ATCC 19995 / DSM 43183 / JCM 3096 / KCTC 9072 / NBRC 15933 / NCIMB 10081 / Henssen B9</strain>
    </source>
</reference>
<dbReference type="AlphaFoldDB" id="D1A6G8"/>
<gene>
    <name evidence="2" type="ordered locus">Tcur_0853</name>
</gene>
<proteinExistence type="predicted"/>
<organism evidence="2 3">
    <name type="scientific">Thermomonospora curvata (strain ATCC 19995 / DSM 43183 / JCM 3096 / KCTC 9072 / NBRC 15933 / NCIMB 10081 / Henssen B9)</name>
    <dbReference type="NCBI Taxonomy" id="471852"/>
    <lineage>
        <taxon>Bacteria</taxon>
        <taxon>Bacillati</taxon>
        <taxon>Actinomycetota</taxon>
        <taxon>Actinomycetes</taxon>
        <taxon>Streptosporangiales</taxon>
        <taxon>Thermomonosporaceae</taxon>
        <taxon>Thermomonospora</taxon>
    </lineage>
</organism>
<dbReference type="EMBL" id="CP001738">
    <property type="protein sequence ID" value="ACY96443.1"/>
    <property type="molecule type" value="Genomic_DNA"/>
</dbReference>
<keyword evidence="3" id="KW-1185">Reference proteome</keyword>
<evidence type="ECO:0008006" key="4">
    <source>
        <dbReference type="Google" id="ProtNLM"/>
    </source>
</evidence>
<dbReference type="OrthoDB" id="7376174at2"/>
<dbReference type="InterPro" id="IPR020311">
    <property type="entry name" value="Uncharacterised_Rv0898c"/>
</dbReference>
<protein>
    <recommendedName>
        <fullName evidence="4">DUF2630 family protein</fullName>
    </recommendedName>
</protein>
<dbReference type="eggNOG" id="ENOG5032YIY">
    <property type="taxonomic scope" value="Bacteria"/>
</dbReference>